<dbReference type="Proteomes" id="UP000036106">
    <property type="component" value="Chromosome"/>
</dbReference>
<evidence type="ECO:0000313" key="3">
    <source>
        <dbReference type="Proteomes" id="UP000036106"/>
    </source>
</evidence>
<dbReference type="Gene3D" id="1.20.1440.50">
    <property type="entry name" value="Ta0600-like"/>
    <property type="match status" value="1"/>
</dbReference>
<dbReference type="KEGG" id="lgn:ABM34_04940"/>
<dbReference type="EMBL" id="CP012034">
    <property type="protein sequence ID" value="AKP66940.1"/>
    <property type="molecule type" value="Genomic_DNA"/>
</dbReference>
<keyword evidence="3" id="KW-1185">Reference proteome</keyword>
<evidence type="ECO:0000256" key="1">
    <source>
        <dbReference type="ARBA" id="ARBA00023025"/>
    </source>
</evidence>
<evidence type="ECO:0000313" key="2">
    <source>
        <dbReference type="EMBL" id="AKP66940.1"/>
    </source>
</evidence>
<dbReference type="RefSeq" id="WP_048703917.1">
    <property type="nucleotide sequence ID" value="NZ_CP012034.1"/>
</dbReference>
<dbReference type="PATRIC" id="fig|1007676.4.peg.980"/>
<dbReference type="SUPFAM" id="SSF109797">
    <property type="entry name" value="Bacteriocin immunity protein-like"/>
    <property type="match status" value="1"/>
</dbReference>
<keyword evidence="1" id="KW-0079">Bacteriocin immunity</keyword>
<evidence type="ECO:0008006" key="4">
    <source>
        <dbReference type="Google" id="ProtNLM"/>
    </source>
</evidence>
<dbReference type="GO" id="GO:0030153">
    <property type="term" value="P:bacteriocin immunity"/>
    <property type="evidence" value="ECO:0007669"/>
    <property type="project" value="UniProtKB-KW"/>
</dbReference>
<dbReference type="AlphaFoldDB" id="A0A0H4QZR6"/>
<gene>
    <name evidence="2" type="ORF">ABM34_04940</name>
</gene>
<protein>
    <recommendedName>
        <fullName evidence="4">Bacteriocin immunity protein</fullName>
    </recommendedName>
</protein>
<dbReference type="InterPro" id="IPR023130">
    <property type="entry name" value="Ta0600-like_sf"/>
</dbReference>
<dbReference type="STRING" id="1007676.ABM34_04940"/>
<organism evidence="2 3">
    <name type="scientific">Companilactobacillus ginsenosidimutans</name>
    <dbReference type="NCBI Taxonomy" id="1007676"/>
    <lineage>
        <taxon>Bacteria</taxon>
        <taxon>Bacillati</taxon>
        <taxon>Bacillota</taxon>
        <taxon>Bacilli</taxon>
        <taxon>Lactobacillales</taxon>
        <taxon>Lactobacillaceae</taxon>
        <taxon>Companilactobacillus</taxon>
    </lineage>
</organism>
<accession>A0A0H4QZR6</accession>
<name>A0A0H4QZR6_9LACO</name>
<reference evidence="3" key="1">
    <citation type="submission" date="2015-07" db="EMBL/GenBank/DDBJ databases">
        <title>Lactobacillus ginsenosidimutans/EMML 3141/ whole genome sequencing.</title>
        <authorList>
            <person name="Kim M.K."/>
            <person name="Im W.-T."/>
            <person name="Srinivasan S."/>
            <person name="Lee J.-J."/>
        </authorList>
    </citation>
    <scope>NUCLEOTIDE SEQUENCE [LARGE SCALE GENOMIC DNA]</scope>
    <source>
        <strain evidence="3">EMML 3041</strain>
    </source>
</reference>
<proteinExistence type="predicted"/>
<dbReference type="OrthoDB" id="2325759at2"/>
<sequence>MKYNKDAAEKILQLTNECLDDPEISSDDKLNLLLGDLNQKVTYQKRFKNSTDLRKQVGAYVRNHNFQMPKQLSDLLDILSEVNANSGSKRNWFAGFQN</sequence>